<dbReference type="Pfam" id="PF04539">
    <property type="entry name" value="Sigma70_r3"/>
    <property type="match status" value="1"/>
</dbReference>
<dbReference type="Gene3D" id="1.10.10.10">
    <property type="entry name" value="Winged helix-like DNA-binding domain superfamily/Winged helix DNA-binding domain"/>
    <property type="match status" value="2"/>
</dbReference>
<dbReference type="AlphaFoldDB" id="A0A1I0WPI2"/>
<dbReference type="SUPFAM" id="SSF88946">
    <property type="entry name" value="Sigma2 domain of RNA polymerase sigma factors"/>
    <property type="match status" value="1"/>
</dbReference>
<reference evidence="7" key="1">
    <citation type="submission" date="2016-10" db="EMBL/GenBank/DDBJ databases">
        <authorList>
            <person name="Varghese N."/>
            <person name="Submissions S."/>
        </authorList>
    </citation>
    <scope>NUCLEOTIDE SEQUENCE [LARGE SCALE GENOMIC DNA]</scope>
    <source>
        <strain evidence="7">CGMCC 4.3568</strain>
    </source>
</reference>
<gene>
    <name evidence="6" type="ORF">SAMN05216266_102118</name>
</gene>
<dbReference type="PANTHER" id="PTHR30385">
    <property type="entry name" value="SIGMA FACTOR F FLAGELLAR"/>
    <property type="match status" value="1"/>
</dbReference>
<dbReference type="PROSITE" id="PS00715">
    <property type="entry name" value="SIGMA70_1"/>
    <property type="match status" value="1"/>
</dbReference>
<dbReference type="STRING" id="490629.SAMN05216266_102118"/>
<protein>
    <submittedName>
        <fullName evidence="6">RNA polymerase sigma-B factor</fullName>
    </submittedName>
</protein>
<keyword evidence="3" id="KW-0238">DNA-binding</keyword>
<dbReference type="Pfam" id="PF04542">
    <property type="entry name" value="Sigma70_r2"/>
    <property type="match status" value="1"/>
</dbReference>
<dbReference type="GO" id="GO:0003677">
    <property type="term" value="F:DNA binding"/>
    <property type="evidence" value="ECO:0007669"/>
    <property type="project" value="UniProtKB-KW"/>
</dbReference>
<evidence type="ECO:0000256" key="4">
    <source>
        <dbReference type="ARBA" id="ARBA00023163"/>
    </source>
</evidence>
<dbReference type="CDD" id="cd06171">
    <property type="entry name" value="Sigma70_r4"/>
    <property type="match status" value="1"/>
</dbReference>
<evidence type="ECO:0000259" key="5">
    <source>
        <dbReference type="PROSITE" id="PS00715"/>
    </source>
</evidence>
<dbReference type="InterPro" id="IPR007624">
    <property type="entry name" value="RNA_pol_sigma70_r3"/>
</dbReference>
<dbReference type="InterPro" id="IPR007630">
    <property type="entry name" value="RNA_pol_sigma70_r4"/>
</dbReference>
<dbReference type="GO" id="GO:0016987">
    <property type="term" value="F:sigma factor activity"/>
    <property type="evidence" value="ECO:0007669"/>
    <property type="project" value="UniProtKB-KW"/>
</dbReference>
<keyword evidence="7" id="KW-1185">Reference proteome</keyword>
<dbReference type="InterPro" id="IPR013324">
    <property type="entry name" value="RNA_pol_sigma_r3/r4-like"/>
</dbReference>
<dbReference type="InterPro" id="IPR014322">
    <property type="entry name" value="RNA_pol_sigma-B/F/G"/>
</dbReference>
<proteinExistence type="predicted"/>
<evidence type="ECO:0000313" key="6">
    <source>
        <dbReference type="EMBL" id="SFA90685.1"/>
    </source>
</evidence>
<dbReference type="InterPro" id="IPR013325">
    <property type="entry name" value="RNA_pol_sigma_r2"/>
</dbReference>
<keyword evidence="1" id="KW-0805">Transcription regulation</keyword>
<name>A0A1I0WPI2_9PSEU</name>
<dbReference type="InterPro" id="IPR036388">
    <property type="entry name" value="WH-like_DNA-bd_sf"/>
</dbReference>
<dbReference type="PRINTS" id="PR00046">
    <property type="entry name" value="SIGMA70FCT"/>
</dbReference>
<evidence type="ECO:0000313" key="7">
    <source>
        <dbReference type="Proteomes" id="UP000243799"/>
    </source>
</evidence>
<dbReference type="GO" id="GO:0006352">
    <property type="term" value="P:DNA-templated transcription initiation"/>
    <property type="evidence" value="ECO:0007669"/>
    <property type="project" value="InterPro"/>
</dbReference>
<dbReference type="InterPro" id="IPR014284">
    <property type="entry name" value="RNA_pol_sigma-70_dom"/>
</dbReference>
<dbReference type="NCBIfam" id="TIGR02937">
    <property type="entry name" value="sigma70-ECF"/>
    <property type="match status" value="1"/>
</dbReference>
<accession>A0A1I0WPI2</accession>
<evidence type="ECO:0000256" key="1">
    <source>
        <dbReference type="ARBA" id="ARBA00023015"/>
    </source>
</evidence>
<dbReference type="SUPFAM" id="SSF88659">
    <property type="entry name" value="Sigma3 and sigma4 domains of RNA polymerase sigma factors"/>
    <property type="match status" value="2"/>
</dbReference>
<dbReference type="Proteomes" id="UP000243799">
    <property type="component" value="Unassembled WGS sequence"/>
</dbReference>
<dbReference type="InterPro" id="IPR007627">
    <property type="entry name" value="RNA_pol_sigma70_r2"/>
</dbReference>
<evidence type="ECO:0000256" key="3">
    <source>
        <dbReference type="ARBA" id="ARBA00023125"/>
    </source>
</evidence>
<dbReference type="NCBIfam" id="TIGR02980">
    <property type="entry name" value="SigBFG"/>
    <property type="match status" value="1"/>
</dbReference>
<dbReference type="Pfam" id="PF04545">
    <property type="entry name" value="Sigma70_r4"/>
    <property type="match status" value="1"/>
</dbReference>
<feature type="domain" description="RNA polymerase sigma-70" evidence="5">
    <location>
        <begin position="68"/>
        <end position="81"/>
    </location>
</feature>
<dbReference type="EMBL" id="FOKG01000002">
    <property type="protein sequence ID" value="SFA90685.1"/>
    <property type="molecule type" value="Genomic_DNA"/>
</dbReference>
<dbReference type="InterPro" id="IPR000943">
    <property type="entry name" value="RNA_pol_sigma70"/>
</dbReference>
<sequence length="264" mass="29873">MTEREHDGRRGSVGIRDEDVPEMFRQLRALAPGDRRRERLREQLVHHHLGLVRNLARRYRGQTESMEDLLQVGTVGLINAIDRFDPEHGTEFLGYAVPTITGEIRRYFRDSGWSVRVPRRLKDLHGKLATAREELTTRLARAPRPSELAEYLGISREEVHEGLLAERGQYGTSLDALMEESAHPVFGSADDNLDQAELRALIGPLVEDLPERERKIVLLRFGFGLSQSDIARRVGVSQMQVSRLLASTLRQLRDRIGDSAGPLG</sequence>
<dbReference type="PANTHER" id="PTHR30385:SF4">
    <property type="entry name" value="RNA POLYMERASE SIGMA-E FACTOR"/>
    <property type="match status" value="1"/>
</dbReference>
<evidence type="ECO:0000256" key="2">
    <source>
        <dbReference type="ARBA" id="ARBA00023082"/>
    </source>
</evidence>
<dbReference type="Gene3D" id="1.20.120.1810">
    <property type="match status" value="1"/>
</dbReference>
<keyword evidence="2" id="KW-0731">Sigma factor</keyword>
<organism evidence="6 7">
    <name type="scientific">Amycolatopsis marina</name>
    <dbReference type="NCBI Taxonomy" id="490629"/>
    <lineage>
        <taxon>Bacteria</taxon>
        <taxon>Bacillati</taxon>
        <taxon>Actinomycetota</taxon>
        <taxon>Actinomycetes</taxon>
        <taxon>Pseudonocardiales</taxon>
        <taxon>Pseudonocardiaceae</taxon>
        <taxon>Amycolatopsis</taxon>
    </lineage>
</organism>
<keyword evidence="4" id="KW-0804">Transcription</keyword>